<keyword evidence="4 10" id="KW-0812">Transmembrane</keyword>
<proteinExistence type="inferred from homology"/>
<dbReference type="KEGG" id="mcos:GM418_03510"/>
<evidence type="ECO:0000256" key="2">
    <source>
        <dbReference type="ARBA" id="ARBA00022448"/>
    </source>
</evidence>
<name>A0A6I6JRG6_9BACT</name>
<dbReference type="Gene3D" id="2.40.170.20">
    <property type="entry name" value="TonB-dependent receptor, beta-barrel domain"/>
    <property type="match status" value="1"/>
</dbReference>
<feature type="domain" description="TonB-dependent receptor plug" evidence="13">
    <location>
        <begin position="84"/>
        <end position="188"/>
    </location>
</feature>
<dbReference type="PROSITE" id="PS52016">
    <property type="entry name" value="TONB_DEPENDENT_REC_3"/>
    <property type="match status" value="1"/>
</dbReference>
<dbReference type="Pfam" id="PF00593">
    <property type="entry name" value="TonB_dep_Rec_b-barrel"/>
    <property type="match status" value="1"/>
</dbReference>
<evidence type="ECO:0000256" key="10">
    <source>
        <dbReference type="PROSITE-ProRule" id="PRU01360"/>
    </source>
</evidence>
<dbReference type="EMBL" id="CP046401">
    <property type="protein sequence ID" value="QGY42752.1"/>
    <property type="molecule type" value="Genomic_DNA"/>
</dbReference>
<evidence type="ECO:0000313" key="15">
    <source>
        <dbReference type="Proteomes" id="UP000428260"/>
    </source>
</evidence>
<organism evidence="14 15">
    <name type="scientific">Maribellus comscasis</name>
    <dbReference type="NCBI Taxonomy" id="2681766"/>
    <lineage>
        <taxon>Bacteria</taxon>
        <taxon>Pseudomonadati</taxon>
        <taxon>Bacteroidota</taxon>
        <taxon>Bacteroidia</taxon>
        <taxon>Marinilabiliales</taxon>
        <taxon>Prolixibacteraceae</taxon>
        <taxon>Maribellus</taxon>
    </lineage>
</organism>
<accession>A0A6I6JRG6</accession>
<dbReference type="GO" id="GO:0015344">
    <property type="term" value="F:siderophore uptake transmembrane transporter activity"/>
    <property type="evidence" value="ECO:0007669"/>
    <property type="project" value="TreeGrafter"/>
</dbReference>
<keyword evidence="6 11" id="KW-0798">TonB box</keyword>
<evidence type="ECO:0000256" key="6">
    <source>
        <dbReference type="ARBA" id="ARBA00023077"/>
    </source>
</evidence>
<dbReference type="InterPro" id="IPR039426">
    <property type="entry name" value="TonB-dep_rcpt-like"/>
</dbReference>
<dbReference type="GO" id="GO:0009279">
    <property type="term" value="C:cell outer membrane"/>
    <property type="evidence" value="ECO:0007669"/>
    <property type="project" value="UniProtKB-SubCell"/>
</dbReference>
<evidence type="ECO:0000259" key="12">
    <source>
        <dbReference type="Pfam" id="PF00593"/>
    </source>
</evidence>
<dbReference type="InterPro" id="IPR036942">
    <property type="entry name" value="Beta-barrel_TonB_sf"/>
</dbReference>
<keyword evidence="3 10" id="KW-1134">Transmembrane beta strand</keyword>
<dbReference type="GO" id="GO:0044718">
    <property type="term" value="P:siderophore transmembrane transport"/>
    <property type="evidence" value="ECO:0007669"/>
    <property type="project" value="TreeGrafter"/>
</dbReference>
<dbReference type="InterPro" id="IPR037066">
    <property type="entry name" value="Plug_dom_sf"/>
</dbReference>
<dbReference type="Gene3D" id="2.170.130.10">
    <property type="entry name" value="TonB-dependent receptor, plug domain"/>
    <property type="match status" value="1"/>
</dbReference>
<dbReference type="InterPro" id="IPR000531">
    <property type="entry name" value="Beta-barrel_TonB"/>
</dbReference>
<sequence length="682" mass="77300">MNKAKFNLHAHCILTFRKWGRKNYSAFQTMHRVVRISVLAVIYFLSTPSLSIATEKDTTEVKMQYDLDEIEVSAQRSPAMYSQVARIISVIESDEIEYAPARNIQDLLEYVAGVDVRQRGSEGVQADISIRGGTFDQMLILLNGINITDPQTGHHNLNLPVSLNQIERIEILEGPAARVYGPNAFSGAINIVTKMPASSLVSADATYGSFSYSDLNISGSVATGKLRHSISANRKSSDGYIENTDFKTSSVFYSNQLKTKSGTFSLQLGNSEKGFGANSFYTPKYPNQYEATKTLFSSAKWESNSKLHLTPVVYYRRHKDRFELFRDNPASWYTTHNYHLTNVYGANLNSWIQSDLGKTALGFEFRSENILSNVLGEELDAPKKVPGEDAEFTKSKTRNTLSAFFEHSFYLENWTLTGGIMTNHISESKLGWNAFPGVEISYNFTDKLKAFSSFNTSLRMPTFTDLYYEGPSNVGNPDLKPEKSATIEGGLKFNTAFVQGYAVLFYREGKNIIDWVKNSSDDVWQPQNLTQINSFGSEFQLRFNLQKLLGNAFPEQLEINYFTNNLTKENQELISNYVLDNLKHKLVIGLNQKIVRRISLNMKLIYQDREGTFTGFDNNDWANEIDYSPFWLLDGKISYTYKNLSLFVSASNIFNTDYYDIGNVIQPGRWIKTGVSYKIDFN</sequence>
<evidence type="ECO:0000256" key="1">
    <source>
        <dbReference type="ARBA" id="ARBA00004571"/>
    </source>
</evidence>
<keyword evidence="9 10" id="KW-0998">Cell outer membrane</keyword>
<protein>
    <submittedName>
        <fullName evidence="14">TonB-dependent receptor</fullName>
    </submittedName>
</protein>
<feature type="domain" description="TonB-dependent receptor-like beta-barrel" evidence="12">
    <location>
        <begin position="254"/>
        <end position="653"/>
    </location>
</feature>
<comment type="similarity">
    <text evidence="10 11">Belongs to the TonB-dependent receptor family.</text>
</comment>
<dbReference type="Pfam" id="PF07715">
    <property type="entry name" value="Plug"/>
    <property type="match status" value="1"/>
</dbReference>
<evidence type="ECO:0000256" key="8">
    <source>
        <dbReference type="ARBA" id="ARBA00023170"/>
    </source>
</evidence>
<dbReference type="PANTHER" id="PTHR30069">
    <property type="entry name" value="TONB-DEPENDENT OUTER MEMBRANE RECEPTOR"/>
    <property type="match status" value="1"/>
</dbReference>
<evidence type="ECO:0000259" key="13">
    <source>
        <dbReference type="Pfam" id="PF07715"/>
    </source>
</evidence>
<reference evidence="14 15" key="1">
    <citation type="submission" date="2019-11" db="EMBL/GenBank/DDBJ databases">
        <authorList>
            <person name="Zheng R.K."/>
            <person name="Sun C.M."/>
        </authorList>
    </citation>
    <scope>NUCLEOTIDE SEQUENCE [LARGE SCALE GENOMIC DNA]</scope>
    <source>
        <strain evidence="14 15">WC007</strain>
    </source>
</reference>
<evidence type="ECO:0000256" key="11">
    <source>
        <dbReference type="RuleBase" id="RU003357"/>
    </source>
</evidence>
<dbReference type="RefSeq" id="WP_158863203.1">
    <property type="nucleotide sequence ID" value="NZ_CP046401.1"/>
</dbReference>
<evidence type="ECO:0000313" key="14">
    <source>
        <dbReference type="EMBL" id="QGY42752.1"/>
    </source>
</evidence>
<comment type="subcellular location">
    <subcellularLocation>
        <location evidence="1 10">Cell outer membrane</location>
        <topology evidence="1 10">Multi-pass membrane protein</topology>
    </subcellularLocation>
</comment>
<keyword evidence="15" id="KW-1185">Reference proteome</keyword>
<dbReference type="AlphaFoldDB" id="A0A6I6JRG6"/>
<keyword evidence="7 10" id="KW-0472">Membrane</keyword>
<evidence type="ECO:0000256" key="9">
    <source>
        <dbReference type="ARBA" id="ARBA00023237"/>
    </source>
</evidence>
<evidence type="ECO:0000256" key="7">
    <source>
        <dbReference type="ARBA" id="ARBA00023136"/>
    </source>
</evidence>
<evidence type="ECO:0000256" key="4">
    <source>
        <dbReference type="ARBA" id="ARBA00022692"/>
    </source>
</evidence>
<dbReference type="SUPFAM" id="SSF56935">
    <property type="entry name" value="Porins"/>
    <property type="match status" value="1"/>
</dbReference>
<keyword evidence="5" id="KW-0732">Signal</keyword>
<dbReference type="PANTHER" id="PTHR30069:SF29">
    <property type="entry name" value="HEMOGLOBIN AND HEMOGLOBIN-HAPTOGLOBIN-BINDING PROTEIN 1-RELATED"/>
    <property type="match status" value="1"/>
</dbReference>
<evidence type="ECO:0000256" key="3">
    <source>
        <dbReference type="ARBA" id="ARBA00022452"/>
    </source>
</evidence>
<gene>
    <name evidence="14" type="ORF">GM418_03510</name>
</gene>
<evidence type="ECO:0000256" key="5">
    <source>
        <dbReference type="ARBA" id="ARBA00022729"/>
    </source>
</evidence>
<dbReference type="InterPro" id="IPR012910">
    <property type="entry name" value="Plug_dom"/>
</dbReference>
<keyword evidence="2 10" id="KW-0813">Transport</keyword>
<keyword evidence="8 14" id="KW-0675">Receptor</keyword>
<dbReference type="Proteomes" id="UP000428260">
    <property type="component" value="Chromosome"/>
</dbReference>